<sequence>AAYVLGQLGVPSCIPLLRSVLLDEPKEKEEYQESEDEIVRRGLGLPRMP</sequence>
<proteinExistence type="predicted"/>
<keyword evidence="3" id="KW-1185">Reference proteome</keyword>
<name>A0A1Q9BQS9_SYMMI</name>
<accession>A0A1Q9BQS9</accession>
<gene>
    <name evidence="2" type="ORF">AK812_SmicGene47874</name>
</gene>
<evidence type="ECO:0000313" key="3">
    <source>
        <dbReference type="Proteomes" id="UP000186817"/>
    </source>
</evidence>
<organism evidence="2 3">
    <name type="scientific">Symbiodinium microadriaticum</name>
    <name type="common">Dinoflagellate</name>
    <name type="synonym">Zooxanthella microadriatica</name>
    <dbReference type="NCBI Taxonomy" id="2951"/>
    <lineage>
        <taxon>Eukaryota</taxon>
        <taxon>Sar</taxon>
        <taxon>Alveolata</taxon>
        <taxon>Dinophyceae</taxon>
        <taxon>Suessiales</taxon>
        <taxon>Symbiodiniaceae</taxon>
        <taxon>Symbiodinium</taxon>
    </lineage>
</organism>
<evidence type="ECO:0000256" key="1">
    <source>
        <dbReference type="SAM" id="MobiDB-lite"/>
    </source>
</evidence>
<dbReference type="Proteomes" id="UP000186817">
    <property type="component" value="Unassembled WGS sequence"/>
</dbReference>
<comment type="caution">
    <text evidence="2">The sequence shown here is derived from an EMBL/GenBank/DDBJ whole genome shotgun (WGS) entry which is preliminary data.</text>
</comment>
<feature type="non-terminal residue" evidence="2">
    <location>
        <position position="1"/>
    </location>
</feature>
<dbReference type="AlphaFoldDB" id="A0A1Q9BQS9"/>
<feature type="region of interest" description="Disordered" evidence="1">
    <location>
        <begin position="26"/>
        <end position="49"/>
    </location>
</feature>
<dbReference type="EMBL" id="LSRX01006540">
    <property type="protein sequence ID" value="OLP73048.1"/>
    <property type="molecule type" value="Genomic_DNA"/>
</dbReference>
<reference evidence="2 3" key="1">
    <citation type="submission" date="2016-02" db="EMBL/GenBank/DDBJ databases">
        <title>Genome analysis of coral dinoflagellate symbionts highlights evolutionary adaptations to a symbiotic lifestyle.</title>
        <authorList>
            <person name="Aranda M."/>
            <person name="Li Y."/>
            <person name="Liew Y.J."/>
            <person name="Baumgarten S."/>
            <person name="Simakov O."/>
            <person name="Wilson M."/>
            <person name="Piel J."/>
            <person name="Ashoor H."/>
            <person name="Bougouffa S."/>
            <person name="Bajic V.B."/>
            <person name="Ryu T."/>
            <person name="Ravasi T."/>
            <person name="Bayer T."/>
            <person name="Micklem G."/>
            <person name="Kim H."/>
            <person name="Bhak J."/>
            <person name="Lajeunesse T.C."/>
            <person name="Voolstra C.R."/>
        </authorList>
    </citation>
    <scope>NUCLEOTIDE SEQUENCE [LARGE SCALE GENOMIC DNA]</scope>
    <source>
        <strain evidence="2 3">CCMP2467</strain>
    </source>
</reference>
<protein>
    <submittedName>
        <fullName evidence="2">Uncharacterized protein</fullName>
    </submittedName>
</protein>
<evidence type="ECO:0000313" key="2">
    <source>
        <dbReference type="EMBL" id="OLP73048.1"/>
    </source>
</evidence>